<keyword evidence="2" id="KW-1185">Reference proteome</keyword>
<proteinExistence type="predicted"/>
<evidence type="ECO:0000313" key="1">
    <source>
        <dbReference type="EMBL" id="AMK53885.1"/>
    </source>
</evidence>
<reference evidence="1 2" key="1">
    <citation type="journal article" date="2016" name="Gut Pathog.">
        <title>Whole genome sequencing of "Faecalibaculum rodentium" ALO17, isolated from C57BL/6J laboratory mouse feces.</title>
        <authorList>
            <person name="Lim S."/>
            <person name="Chang D.H."/>
            <person name="Ahn S."/>
            <person name="Kim B.C."/>
        </authorList>
    </citation>
    <scope>NUCLEOTIDE SEQUENCE [LARGE SCALE GENOMIC DNA]</scope>
    <source>
        <strain evidence="1 2">Alo17</strain>
    </source>
</reference>
<accession>A0A140DTA8</accession>
<dbReference type="AlphaFoldDB" id="A0A140DTA8"/>
<dbReference type="KEGG" id="fro:AALO17_07510"/>
<dbReference type="EMBL" id="CP011391">
    <property type="protein sequence ID" value="AMK53885.1"/>
    <property type="molecule type" value="Genomic_DNA"/>
</dbReference>
<sequence length="41" mass="4646">MTCADVSRGLKGALCDVYPTDRKPDFIQVHAWSRRFGYGEV</sequence>
<dbReference type="STRING" id="1702221.AALO17_07510"/>
<name>A0A140DTA8_9FIRM</name>
<protein>
    <submittedName>
        <fullName evidence="1">Uncharacterized protein</fullName>
    </submittedName>
</protein>
<dbReference type="Proteomes" id="UP000069771">
    <property type="component" value="Chromosome"/>
</dbReference>
<gene>
    <name evidence="1" type="ORF">AALO17_07510</name>
</gene>
<organism evidence="1 2">
    <name type="scientific">Faecalibaculum rodentium</name>
    <dbReference type="NCBI Taxonomy" id="1702221"/>
    <lineage>
        <taxon>Bacteria</taxon>
        <taxon>Bacillati</taxon>
        <taxon>Bacillota</taxon>
        <taxon>Erysipelotrichia</taxon>
        <taxon>Erysipelotrichales</taxon>
        <taxon>Erysipelotrichaceae</taxon>
        <taxon>Faecalibaculum</taxon>
    </lineage>
</organism>
<evidence type="ECO:0000313" key="2">
    <source>
        <dbReference type="Proteomes" id="UP000069771"/>
    </source>
</evidence>